<proteinExistence type="predicted"/>
<reference evidence="1" key="1">
    <citation type="submission" date="2022-10" db="EMBL/GenBank/DDBJ databases">
        <title>Culturing micro-colonial fungi from biological soil crusts in the Mojave desert and describing Neophaeococcomyces mojavensis, and introducing the new genera and species Taxawa tesnikishii.</title>
        <authorList>
            <person name="Kurbessoian T."/>
            <person name="Stajich J.E."/>
        </authorList>
    </citation>
    <scope>NUCLEOTIDE SEQUENCE</scope>
    <source>
        <strain evidence="1">JES_112</strain>
    </source>
</reference>
<protein>
    <submittedName>
        <fullName evidence="1">Uncharacterized protein</fullName>
    </submittedName>
</protein>
<accession>A0ACC3AHD4</accession>
<evidence type="ECO:0000313" key="2">
    <source>
        <dbReference type="Proteomes" id="UP001172386"/>
    </source>
</evidence>
<comment type="caution">
    <text evidence="1">The sequence shown here is derived from an EMBL/GenBank/DDBJ whole genome shotgun (WGS) entry which is preliminary data.</text>
</comment>
<name>A0ACC3AHD4_9EURO</name>
<gene>
    <name evidence="1" type="ORF">H2198_001281</name>
</gene>
<organism evidence="1 2">
    <name type="scientific">Neophaeococcomyces mojaviensis</name>
    <dbReference type="NCBI Taxonomy" id="3383035"/>
    <lineage>
        <taxon>Eukaryota</taxon>
        <taxon>Fungi</taxon>
        <taxon>Dikarya</taxon>
        <taxon>Ascomycota</taxon>
        <taxon>Pezizomycotina</taxon>
        <taxon>Eurotiomycetes</taxon>
        <taxon>Chaetothyriomycetidae</taxon>
        <taxon>Chaetothyriales</taxon>
        <taxon>Chaetothyriales incertae sedis</taxon>
        <taxon>Neophaeococcomyces</taxon>
    </lineage>
</organism>
<sequence length="209" mass="24028">MPPNIDRALTLIDEAHALDPKKTADGTPYELHYARRMTHYLDLHTPSADPLLKVACRAQHFRRWEVPRDSYPRTKPGYFAWRTFLKKRQAEQVKEICLQCEFTEEQASRVASLIAKEDLRKGEGNGDPEVQVLEDCACLVFLDDQFDEFEAEMKRGHVTEGNQEEGDKKIISILQKTWVKMGKRGQDLALQMDLSDRAKELVGRALAEK</sequence>
<keyword evidence="2" id="KW-1185">Reference proteome</keyword>
<dbReference type="Proteomes" id="UP001172386">
    <property type="component" value="Unassembled WGS sequence"/>
</dbReference>
<evidence type="ECO:0000313" key="1">
    <source>
        <dbReference type="EMBL" id="KAJ9662609.1"/>
    </source>
</evidence>
<dbReference type="EMBL" id="JAPDRQ010000014">
    <property type="protein sequence ID" value="KAJ9662609.1"/>
    <property type="molecule type" value="Genomic_DNA"/>
</dbReference>